<dbReference type="InterPro" id="IPR006295">
    <property type="entry name" value="DNA_primase_DnaG"/>
</dbReference>
<evidence type="ECO:0000256" key="13">
    <source>
        <dbReference type="PIRNR" id="PIRNR002811"/>
    </source>
</evidence>
<dbReference type="InterPro" id="IPR034151">
    <property type="entry name" value="TOPRIM_DnaG_bac"/>
</dbReference>
<dbReference type="InterPro" id="IPR016136">
    <property type="entry name" value="DNA_helicase_N/primase_C"/>
</dbReference>
<comment type="domain">
    <text evidence="12">Contains an N-terminal zinc-binding domain, a central core domain that contains the primase activity, and a C-terminal DnaB-binding domain.</text>
</comment>
<dbReference type="EC" id="2.7.7.101" evidence="12"/>
<evidence type="ECO:0000256" key="12">
    <source>
        <dbReference type="HAMAP-Rule" id="MF_00974"/>
    </source>
</evidence>
<dbReference type="FunFam" id="3.90.580.10:FF:000001">
    <property type="entry name" value="DNA primase"/>
    <property type="match status" value="1"/>
</dbReference>
<dbReference type="PROSITE" id="PS50880">
    <property type="entry name" value="TOPRIM"/>
    <property type="match status" value="1"/>
</dbReference>
<evidence type="ECO:0000256" key="3">
    <source>
        <dbReference type="ARBA" id="ARBA00022679"/>
    </source>
</evidence>
<evidence type="ECO:0000256" key="10">
    <source>
        <dbReference type="ARBA" id="ARBA00023125"/>
    </source>
</evidence>
<dbReference type="GO" id="GO:0003677">
    <property type="term" value="F:DNA binding"/>
    <property type="evidence" value="ECO:0007669"/>
    <property type="project" value="UniProtKB-KW"/>
</dbReference>
<evidence type="ECO:0000256" key="2">
    <source>
        <dbReference type="ARBA" id="ARBA00022515"/>
    </source>
</evidence>
<dbReference type="GO" id="GO:0000428">
    <property type="term" value="C:DNA-directed RNA polymerase complex"/>
    <property type="evidence" value="ECO:0007669"/>
    <property type="project" value="UniProtKB-KW"/>
</dbReference>
<dbReference type="EMBL" id="CP000048">
    <property type="protein sequence ID" value="AAX17209.1"/>
    <property type="molecule type" value="Genomic_DNA"/>
</dbReference>
<dbReference type="SUPFAM" id="SSF56731">
    <property type="entry name" value="DNA primase core"/>
    <property type="match status" value="1"/>
</dbReference>
<evidence type="ECO:0000313" key="16">
    <source>
        <dbReference type="EMBL" id="AAX17209.1"/>
    </source>
</evidence>
<keyword evidence="6 12" id="KW-0479">Metal-binding</keyword>
<sequence length="593" mass="68284">MEYAKVIDLIKQRVDIVGLIGERVRLVKAGASYKGLCPFHAEKTPSFSITPSQGLFYCFGCRRGGDVIKFLMDIEKLDYNDAVKSLCSRIGIAYDEIKKTTGFKNKTQDKALISKIYDLNARLVKTFLFFLNNNQDNQGVLNYILKERGISKEVINLFNIGYLRCDVPGKLGFYDFLVLKGYSDELLSKSGLFAKQNRRFSILSGRLIFPIRDFKGNVVGFGGRDLGKNNGPKYINSSETEVFKKRELLYGFYEGFSVIRESKSVILTEGYIDVLSFFTAGVKFAVSTLGTSFSREHLALIRRHADKIMLCFDDDAAGLAATFKAYQICLPFNVDVSVIRMKYGADPADVLKNKGASVLKNMINDNCEAFEYLLEKYSAKYDLNKTTDLNGMINLFITLISLSSTNTQRDLLLEKLESRVGIKLETLRKDYYSMRERSAIASYKKNTSSYEINTYERYLLVALLKDFNYFTIIRRNISDSDLYDVDVKRIFVCFEKLFENNKGFSLLNLRELLKNKHSVSEVFFENMLRVEFEVDDEMVKQILFAIKKRKVENRILVFKEMSRDNFSIDAKAQIRELMFLNMQRENLRIYLNE</sequence>
<dbReference type="Pfam" id="PF13155">
    <property type="entry name" value="Toprim_2"/>
    <property type="match status" value="1"/>
</dbReference>
<dbReference type="InterPro" id="IPR036977">
    <property type="entry name" value="DNA_primase_Znf_CHC2"/>
</dbReference>
<dbReference type="GO" id="GO:0005737">
    <property type="term" value="C:cytoplasm"/>
    <property type="evidence" value="ECO:0007669"/>
    <property type="project" value="TreeGrafter"/>
</dbReference>
<evidence type="ECO:0000256" key="7">
    <source>
        <dbReference type="ARBA" id="ARBA00022771"/>
    </source>
</evidence>
<keyword evidence="2 12" id="KW-0639">Primosome</keyword>
<keyword evidence="8 12" id="KW-0862">Zinc</keyword>
<dbReference type="Gene3D" id="3.40.1360.10">
    <property type="match status" value="1"/>
</dbReference>
<dbReference type="NCBIfam" id="TIGR01391">
    <property type="entry name" value="dnaG"/>
    <property type="match status" value="1"/>
</dbReference>
<organism evidence="16 17">
    <name type="scientific">Borrelia hermsii (strain HS1 / DAH)</name>
    <dbReference type="NCBI Taxonomy" id="314723"/>
    <lineage>
        <taxon>Bacteria</taxon>
        <taxon>Pseudomonadati</taxon>
        <taxon>Spirochaetota</taxon>
        <taxon>Spirochaetia</taxon>
        <taxon>Spirochaetales</taxon>
        <taxon>Borreliaceae</taxon>
        <taxon>Borrelia</taxon>
    </lineage>
</organism>
<dbReference type="SMART" id="SM00400">
    <property type="entry name" value="ZnF_CHCC"/>
    <property type="match status" value="1"/>
</dbReference>
<keyword evidence="1 12" id="KW-0240">DNA-directed RNA polymerase</keyword>
<dbReference type="GO" id="GO:0003899">
    <property type="term" value="F:DNA-directed RNA polymerase activity"/>
    <property type="evidence" value="ECO:0007669"/>
    <property type="project" value="UniProtKB-UniRule"/>
</dbReference>
<dbReference type="GO" id="GO:0003678">
    <property type="term" value="F:DNA helicase activity"/>
    <property type="evidence" value="ECO:0007669"/>
    <property type="project" value="InterPro"/>
</dbReference>
<evidence type="ECO:0000256" key="6">
    <source>
        <dbReference type="ARBA" id="ARBA00022723"/>
    </source>
</evidence>
<dbReference type="GO" id="GO:0005524">
    <property type="term" value="F:ATP binding"/>
    <property type="evidence" value="ECO:0007669"/>
    <property type="project" value="InterPro"/>
</dbReference>
<dbReference type="InterPro" id="IPR002694">
    <property type="entry name" value="Znf_CHC2"/>
</dbReference>
<evidence type="ECO:0000313" key="17">
    <source>
        <dbReference type="Proteomes" id="UP000008834"/>
    </source>
</evidence>
<feature type="zinc finger region" description="CHC2-type" evidence="12 14">
    <location>
        <begin position="37"/>
        <end position="61"/>
    </location>
</feature>
<dbReference type="SMART" id="SM00493">
    <property type="entry name" value="TOPRIM"/>
    <property type="match status" value="1"/>
</dbReference>
<evidence type="ECO:0000256" key="8">
    <source>
        <dbReference type="ARBA" id="ARBA00022833"/>
    </source>
</evidence>
<dbReference type="GO" id="GO:0008270">
    <property type="term" value="F:zinc ion binding"/>
    <property type="evidence" value="ECO:0007669"/>
    <property type="project" value="UniProtKB-UniRule"/>
</dbReference>
<dbReference type="Pfam" id="PF01807">
    <property type="entry name" value="Zn_ribbon_DnaG"/>
    <property type="match status" value="1"/>
</dbReference>
<evidence type="ECO:0000256" key="11">
    <source>
        <dbReference type="ARBA" id="ARBA00023163"/>
    </source>
</evidence>
<dbReference type="InterPro" id="IPR030846">
    <property type="entry name" value="DnaG_bac"/>
</dbReference>
<keyword evidence="3 12" id="KW-0808">Transferase</keyword>
<dbReference type="GO" id="GO:1990077">
    <property type="term" value="C:primosome complex"/>
    <property type="evidence" value="ECO:0007669"/>
    <property type="project" value="UniProtKB-KW"/>
</dbReference>
<keyword evidence="5 12" id="KW-0235">DNA replication</keyword>
<dbReference type="SUPFAM" id="SSF57783">
    <property type="entry name" value="Zinc beta-ribbon"/>
    <property type="match status" value="1"/>
</dbReference>
<dbReference type="HAMAP" id="MF_00974">
    <property type="entry name" value="DNA_primase_DnaG"/>
    <property type="match status" value="1"/>
</dbReference>
<dbReference type="AlphaFoldDB" id="A0AA34R4C8"/>
<evidence type="ECO:0000256" key="4">
    <source>
        <dbReference type="ARBA" id="ARBA00022695"/>
    </source>
</evidence>
<dbReference type="InterPro" id="IPR019475">
    <property type="entry name" value="DNA_primase_DnaB-bd"/>
</dbReference>
<comment type="similarity">
    <text evidence="12 13">Belongs to the DnaG primase family.</text>
</comment>
<keyword evidence="10 12" id="KW-0238">DNA-binding</keyword>
<keyword evidence="11 12" id="KW-0804">Transcription</keyword>
<evidence type="ECO:0000256" key="5">
    <source>
        <dbReference type="ARBA" id="ARBA00022705"/>
    </source>
</evidence>
<dbReference type="InterPro" id="IPR050219">
    <property type="entry name" value="DnaG_primase"/>
</dbReference>
<proteinExistence type="inferred from homology"/>
<evidence type="ECO:0000256" key="14">
    <source>
        <dbReference type="PIRSR" id="PIRSR002811-1"/>
    </source>
</evidence>
<dbReference type="CDD" id="cd03364">
    <property type="entry name" value="TOPRIM_DnaG_primases"/>
    <property type="match status" value="1"/>
</dbReference>
<dbReference type="RefSeq" id="WP_012422459.1">
    <property type="nucleotide sequence ID" value="NC_010673.1"/>
</dbReference>
<keyword evidence="7 12" id="KW-0863">Zinc-finger</keyword>
<dbReference type="InterPro" id="IPR036185">
    <property type="entry name" value="DNA_heli_DnaB-like_N_sf"/>
</dbReference>
<keyword evidence="4 12" id="KW-0548">Nucleotidyltransferase</keyword>
<dbReference type="PANTHER" id="PTHR30313:SF2">
    <property type="entry name" value="DNA PRIMASE"/>
    <property type="match status" value="1"/>
</dbReference>
<accession>A0AA34R4C8</accession>
<dbReference type="KEGG" id="bhr:BH0710"/>
<dbReference type="Pfam" id="PF10410">
    <property type="entry name" value="DnaB_bind"/>
    <property type="match status" value="1"/>
</dbReference>
<dbReference type="GO" id="GO:0006269">
    <property type="term" value="P:DNA replication, synthesis of primer"/>
    <property type="evidence" value="ECO:0007669"/>
    <property type="project" value="UniProtKB-UniRule"/>
</dbReference>
<dbReference type="PANTHER" id="PTHR30313">
    <property type="entry name" value="DNA PRIMASE"/>
    <property type="match status" value="1"/>
</dbReference>
<dbReference type="Gene3D" id="3.90.980.10">
    <property type="entry name" value="DNA primase, catalytic core, N-terminal domain"/>
    <property type="match status" value="1"/>
</dbReference>
<dbReference type="Pfam" id="PF08275">
    <property type="entry name" value="DNAG_N"/>
    <property type="match status" value="1"/>
</dbReference>
<dbReference type="Gene3D" id="1.10.860.10">
    <property type="entry name" value="DNAb Helicase, Chain A"/>
    <property type="match status" value="1"/>
</dbReference>
<dbReference type="InterPro" id="IPR013264">
    <property type="entry name" value="DNAG_N"/>
</dbReference>
<evidence type="ECO:0000259" key="15">
    <source>
        <dbReference type="PROSITE" id="PS50880"/>
    </source>
</evidence>
<evidence type="ECO:0000256" key="1">
    <source>
        <dbReference type="ARBA" id="ARBA00022478"/>
    </source>
</evidence>
<dbReference type="InterPro" id="IPR006171">
    <property type="entry name" value="TOPRIM_dom"/>
</dbReference>
<gene>
    <name evidence="12" type="primary">dnaG</name>
    <name evidence="16" type="ordered locus">BH0710</name>
</gene>
<dbReference type="Gene3D" id="3.90.580.10">
    <property type="entry name" value="Zinc finger, CHC2-type domain"/>
    <property type="match status" value="1"/>
</dbReference>
<comment type="subunit">
    <text evidence="12">Monomer. Interacts with DnaB.</text>
</comment>
<comment type="function">
    <text evidence="12 13">RNA polymerase that catalyzes the synthesis of short RNA molecules used as primers for DNA polymerase during DNA replication.</text>
</comment>
<dbReference type="SUPFAM" id="SSF48024">
    <property type="entry name" value="N-terminal domain of DnaB helicase"/>
    <property type="match status" value="1"/>
</dbReference>
<name>A0AA34R4C8_BORHD</name>
<reference evidence="17" key="1">
    <citation type="submission" date="2004-12" db="EMBL/GenBank/DDBJ databases">
        <title>The genome sequence of Borrelia hermsii and Borrelia turicatae: comparative analysis of two agents of endemic N. America relapsing fever.</title>
        <authorList>
            <person name="Porcella S.F."/>
            <person name="Raffel S.J."/>
            <person name="Schrumpf M.E."/>
            <person name="Montgomery B."/>
            <person name="Smith T."/>
            <person name="Schwan T.G."/>
        </authorList>
    </citation>
    <scope>NUCLEOTIDE SEQUENCE [LARGE SCALE GENOMIC DNA]</scope>
    <source>
        <strain evidence="17">HS1 / DAH</strain>
    </source>
</reference>
<evidence type="ECO:0000256" key="9">
    <source>
        <dbReference type="ARBA" id="ARBA00022842"/>
    </source>
</evidence>
<dbReference type="InterPro" id="IPR037068">
    <property type="entry name" value="DNA_primase_core_N_sf"/>
</dbReference>
<comment type="catalytic activity">
    <reaction evidence="12">
        <text>ssDNA + n NTP = ssDNA/pppN(pN)n-1 hybrid + (n-1) diphosphate.</text>
        <dbReference type="EC" id="2.7.7.101"/>
    </reaction>
</comment>
<comment type="cofactor">
    <cofactor evidence="12 13 14">
        <name>Zn(2+)</name>
        <dbReference type="ChEBI" id="CHEBI:29105"/>
    </cofactor>
    <text evidence="12 13 14">Binds 1 zinc ion per monomer.</text>
</comment>
<keyword evidence="9" id="KW-0460">Magnesium</keyword>
<protein>
    <recommendedName>
        <fullName evidence="12 13">DNA primase</fullName>
        <ecNumber evidence="12">2.7.7.101</ecNumber>
    </recommendedName>
</protein>
<feature type="domain" description="Toprim" evidence="15">
    <location>
        <begin position="263"/>
        <end position="344"/>
    </location>
</feature>
<dbReference type="PIRSF" id="PIRSF002811">
    <property type="entry name" value="DnaG"/>
    <property type="match status" value="1"/>
</dbReference>
<dbReference type="Proteomes" id="UP000008834">
    <property type="component" value="Chromosome"/>
</dbReference>